<proteinExistence type="predicted"/>
<accession>A0ACB8EVJ7</accession>
<protein>
    <submittedName>
        <fullName evidence="1">Uncharacterized protein</fullName>
    </submittedName>
</protein>
<evidence type="ECO:0000313" key="1">
    <source>
        <dbReference type="EMBL" id="KAH7996689.1"/>
    </source>
</evidence>
<dbReference type="EMBL" id="CM037628">
    <property type="protein sequence ID" value="KAH7996689.1"/>
    <property type="molecule type" value="Genomic_DNA"/>
</dbReference>
<sequence length="132" mass="14726">MSPAMKYAKVMIFIHFLMVFPADISSQQISLVESGGGTKRPGETLRLTCTVSGFSLSSYYVNWIRQPPGKGLEWIGHIAHGYSAGYNSALQNRISITLDNSRNQVLLQMNSLKPEDTGMYYCARVSDTVRKE</sequence>
<gene>
    <name evidence="1" type="ORF">K3G42_010119</name>
</gene>
<dbReference type="Proteomes" id="UP000827872">
    <property type="component" value="Linkage Group LG15"/>
</dbReference>
<organism evidence="1 2">
    <name type="scientific">Sphaerodactylus townsendi</name>
    <dbReference type="NCBI Taxonomy" id="933632"/>
    <lineage>
        <taxon>Eukaryota</taxon>
        <taxon>Metazoa</taxon>
        <taxon>Chordata</taxon>
        <taxon>Craniata</taxon>
        <taxon>Vertebrata</taxon>
        <taxon>Euteleostomi</taxon>
        <taxon>Lepidosauria</taxon>
        <taxon>Squamata</taxon>
        <taxon>Bifurcata</taxon>
        <taxon>Gekkota</taxon>
        <taxon>Sphaerodactylidae</taxon>
        <taxon>Sphaerodactylus</taxon>
    </lineage>
</organism>
<evidence type="ECO:0000313" key="2">
    <source>
        <dbReference type="Proteomes" id="UP000827872"/>
    </source>
</evidence>
<keyword evidence="2" id="KW-1185">Reference proteome</keyword>
<comment type="caution">
    <text evidence="1">The sequence shown here is derived from an EMBL/GenBank/DDBJ whole genome shotgun (WGS) entry which is preliminary data.</text>
</comment>
<name>A0ACB8EVJ7_9SAUR</name>
<reference evidence="1" key="1">
    <citation type="submission" date="2021-08" db="EMBL/GenBank/DDBJ databases">
        <title>The first chromosome-level gecko genome reveals the dynamic sex chromosomes of Neotropical dwarf geckos (Sphaerodactylidae: Sphaerodactylus).</title>
        <authorList>
            <person name="Pinto B.J."/>
            <person name="Keating S.E."/>
            <person name="Gamble T."/>
        </authorList>
    </citation>
    <scope>NUCLEOTIDE SEQUENCE</scope>
    <source>
        <strain evidence="1">TG3544</strain>
    </source>
</reference>